<feature type="compositionally biased region" description="Low complexity" evidence="1">
    <location>
        <begin position="456"/>
        <end position="467"/>
    </location>
</feature>
<dbReference type="InterPro" id="IPR013783">
    <property type="entry name" value="Ig-like_fold"/>
</dbReference>
<feature type="signal peptide" evidence="2">
    <location>
        <begin position="1"/>
        <end position="33"/>
    </location>
</feature>
<evidence type="ECO:0000256" key="2">
    <source>
        <dbReference type="SAM" id="SignalP"/>
    </source>
</evidence>
<evidence type="ECO:0000256" key="1">
    <source>
        <dbReference type="SAM" id="MobiDB-lite"/>
    </source>
</evidence>
<organism evidence="3 4">
    <name type="scientific">Curtobacterium salicis</name>
    <dbReference type="NCBI Taxonomy" id="1779862"/>
    <lineage>
        <taxon>Bacteria</taxon>
        <taxon>Bacillati</taxon>
        <taxon>Actinomycetota</taxon>
        <taxon>Actinomycetes</taxon>
        <taxon>Micrococcales</taxon>
        <taxon>Microbacteriaceae</taxon>
        <taxon>Curtobacterium</taxon>
    </lineage>
</organism>
<feature type="compositionally biased region" description="Low complexity" evidence="1">
    <location>
        <begin position="423"/>
        <end position="448"/>
    </location>
</feature>
<gene>
    <name evidence="3" type="ORF">E9228_001500</name>
</gene>
<reference evidence="3 4" key="1">
    <citation type="submission" date="2020-03" db="EMBL/GenBank/DDBJ databases">
        <title>Above-ground endophytic microbial communities from plants in different locations in the United States.</title>
        <authorList>
            <person name="Frank C."/>
        </authorList>
    </citation>
    <scope>NUCLEOTIDE SEQUENCE [LARGE SCALE GENOMIC DNA]</scope>
    <source>
        <strain evidence="3 4">WW7</strain>
    </source>
</reference>
<protein>
    <submittedName>
        <fullName evidence="3">Uncharacterized protein</fullName>
    </submittedName>
</protein>
<name>A0ABX0TAJ6_9MICO</name>
<dbReference type="Proteomes" id="UP001318300">
    <property type="component" value="Unassembled WGS sequence"/>
</dbReference>
<dbReference type="RefSeq" id="WP_166779931.1">
    <property type="nucleotide sequence ID" value="NZ_JAAOYO010000002.1"/>
</dbReference>
<accession>A0ABX0TAJ6</accession>
<evidence type="ECO:0000313" key="3">
    <source>
        <dbReference type="EMBL" id="NII40864.1"/>
    </source>
</evidence>
<keyword evidence="2" id="KW-0732">Signal</keyword>
<dbReference type="Gene3D" id="2.60.40.10">
    <property type="entry name" value="Immunoglobulins"/>
    <property type="match status" value="1"/>
</dbReference>
<dbReference type="EMBL" id="JAAOYO010000002">
    <property type="protein sequence ID" value="NII40864.1"/>
    <property type="molecule type" value="Genomic_DNA"/>
</dbReference>
<keyword evidence="4" id="KW-1185">Reference proteome</keyword>
<feature type="chain" id="PRO_5046678503" evidence="2">
    <location>
        <begin position="34"/>
        <end position="473"/>
    </location>
</feature>
<sequence length="473" mass="47445">MNKALWSKKALAIPACAAIVIGGITLVATPANADPADLTVTSQSVDGRVLTVTGTGTAGDNIQLDEDFRATRHPIAANGNWTITYTIPGTSTAANTYTITQTLPNGLNRDGQTTISAAADKPFAITGQSVSGRTLTVTGTGDDADTVNFDVGFPVQRTPIDADGTWTLSYDIPGTDTDAHTYTINEQRPNLSTVASLTVTAAAEKAQAEFSVTSPADNADLTSRTVTFTGTGREGDQVNVLDAAGDRLGGFSNFVRVGADEQWSLQVTFADDAAQQQKVTVADVRGGGNGGQAQLTLNLPAATPASQFTLVTPKDGSTVGSRTVTFTGTGTVGDLVNVLDADGNRAAPQVLVQADGTWTTTGTFSDSAAQVQKLSVNQIGGAQGQGEIDFTITLPAVAVTPGTGTPGTGTPGTGTPGTGTPGTGTPTTGPTAGTPGTGTPTTGTPNAGAGTGTGTTGTTPTRTPVGTLPVVSG</sequence>
<evidence type="ECO:0000313" key="4">
    <source>
        <dbReference type="Proteomes" id="UP001318300"/>
    </source>
</evidence>
<feature type="compositionally biased region" description="Gly residues" evidence="1">
    <location>
        <begin position="404"/>
        <end position="422"/>
    </location>
</feature>
<comment type="caution">
    <text evidence="3">The sequence shown here is derived from an EMBL/GenBank/DDBJ whole genome shotgun (WGS) entry which is preliminary data.</text>
</comment>
<proteinExistence type="predicted"/>
<feature type="region of interest" description="Disordered" evidence="1">
    <location>
        <begin position="399"/>
        <end position="473"/>
    </location>
</feature>